<evidence type="ECO:0000313" key="1">
    <source>
        <dbReference type="EMBL" id="KHG14036.1"/>
    </source>
</evidence>
<accession>A0A0B0NSG3</accession>
<dbReference type="Proteomes" id="UP000032142">
    <property type="component" value="Unassembled WGS sequence"/>
</dbReference>
<organism evidence="1 2">
    <name type="scientific">Gossypium arboreum</name>
    <name type="common">Tree cotton</name>
    <name type="synonym">Gossypium nanking</name>
    <dbReference type="NCBI Taxonomy" id="29729"/>
    <lineage>
        <taxon>Eukaryota</taxon>
        <taxon>Viridiplantae</taxon>
        <taxon>Streptophyta</taxon>
        <taxon>Embryophyta</taxon>
        <taxon>Tracheophyta</taxon>
        <taxon>Spermatophyta</taxon>
        <taxon>Magnoliopsida</taxon>
        <taxon>eudicotyledons</taxon>
        <taxon>Gunneridae</taxon>
        <taxon>Pentapetalae</taxon>
        <taxon>rosids</taxon>
        <taxon>malvids</taxon>
        <taxon>Malvales</taxon>
        <taxon>Malvaceae</taxon>
        <taxon>Malvoideae</taxon>
        <taxon>Gossypium</taxon>
    </lineage>
</organism>
<protein>
    <submittedName>
        <fullName evidence="1">Uncharacterized protein</fullName>
    </submittedName>
</protein>
<evidence type="ECO:0000313" key="2">
    <source>
        <dbReference type="Proteomes" id="UP000032142"/>
    </source>
</evidence>
<name>A0A0B0NSG3_GOSAR</name>
<dbReference type="EMBL" id="KN400741">
    <property type="protein sequence ID" value="KHG14036.1"/>
    <property type="molecule type" value="Genomic_DNA"/>
</dbReference>
<reference evidence="2" key="1">
    <citation type="submission" date="2014-09" db="EMBL/GenBank/DDBJ databases">
        <authorList>
            <person name="Mudge J."/>
            <person name="Ramaraj T."/>
            <person name="Lindquist I.E."/>
            <person name="Bharti A.K."/>
            <person name="Sundararajan A."/>
            <person name="Cameron C.T."/>
            <person name="Woodward J.E."/>
            <person name="May G.D."/>
            <person name="Brubaker C."/>
            <person name="Broadhvest J."/>
            <person name="Wilkins T.A."/>
        </authorList>
    </citation>
    <scope>NUCLEOTIDE SEQUENCE</scope>
    <source>
        <strain evidence="2">cv. AKA8401</strain>
    </source>
</reference>
<keyword evidence="2" id="KW-1185">Reference proteome</keyword>
<proteinExistence type="predicted"/>
<gene>
    <name evidence="1" type="ORF">F383_38673</name>
</gene>
<sequence length="8" mass="1021">MRPIIQYT</sequence>